<dbReference type="GO" id="GO:0005634">
    <property type="term" value="C:nucleus"/>
    <property type="evidence" value="ECO:0007669"/>
    <property type="project" value="UniProtKB-SubCell"/>
</dbReference>
<evidence type="ECO:0000313" key="13">
    <source>
        <dbReference type="Proteomes" id="UP000663832"/>
    </source>
</evidence>
<evidence type="ECO:0000256" key="1">
    <source>
        <dbReference type="ARBA" id="ARBA00004123"/>
    </source>
</evidence>
<dbReference type="GO" id="GO:0035329">
    <property type="term" value="P:hippo signaling"/>
    <property type="evidence" value="ECO:0007669"/>
    <property type="project" value="InterPro"/>
</dbReference>
<dbReference type="PROSITE" id="PS51088">
    <property type="entry name" value="TEA_2"/>
    <property type="match status" value="1"/>
</dbReference>
<evidence type="ECO:0000256" key="2">
    <source>
        <dbReference type="ARBA" id="ARBA00022473"/>
    </source>
</evidence>
<dbReference type="InterPro" id="IPR016361">
    <property type="entry name" value="TEF_metazoa"/>
</dbReference>
<keyword evidence="2" id="KW-0217">Developmental protein</keyword>
<evidence type="ECO:0000256" key="9">
    <source>
        <dbReference type="SAM" id="MobiDB-lite"/>
    </source>
</evidence>
<dbReference type="GO" id="GO:0000981">
    <property type="term" value="F:DNA-binding transcription factor activity, RNA polymerase II-specific"/>
    <property type="evidence" value="ECO:0007669"/>
    <property type="project" value="TreeGrafter"/>
</dbReference>
<evidence type="ECO:0000256" key="8">
    <source>
        <dbReference type="PROSITE-ProRule" id="PRU00505"/>
    </source>
</evidence>
<evidence type="ECO:0000256" key="4">
    <source>
        <dbReference type="ARBA" id="ARBA00023125"/>
    </source>
</evidence>
<evidence type="ECO:0000313" key="11">
    <source>
        <dbReference type="EMBL" id="CAF0744765.1"/>
    </source>
</evidence>
<keyword evidence="4 7" id="KW-0238">DNA-binding</keyword>
<keyword evidence="3 7" id="KW-0805">Transcription regulation</keyword>
<dbReference type="Proteomes" id="UP000663832">
    <property type="component" value="Unassembled WGS sequence"/>
</dbReference>
<feature type="DNA-binding region" description="TEA" evidence="8">
    <location>
        <begin position="38"/>
        <end position="114"/>
    </location>
</feature>
<name>A0A813P3A8_9BILA</name>
<reference evidence="11" key="1">
    <citation type="submission" date="2021-02" db="EMBL/GenBank/DDBJ databases">
        <authorList>
            <person name="Nowell W R."/>
        </authorList>
    </citation>
    <scope>NUCLEOTIDE SEQUENCE</scope>
</reference>
<feature type="region of interest" description="Disordered" evidence="9">
    <location>
        <begin position="23"/>
        <end position="46"/>
    </location>
</feature>
<dbReference type="Pfam" id="PF17725">
    <property type="entry name" value="YBD"/>
    <property type="match status" value="1"/>
</dbReference>
<dbReference type="FunFam" id="2.70.50.80:FF:000005">
    <property type="entry name" value="Transcription enhancer factor-like protein egl-44"/>
    <property type="match status" value="1"/>
</dbReference>
<gene>
    <name evidence="11" type="ORF">BJG266_LOCUS2069</name>
    <name evidence="12" type="ORF">QVE165_LOCUS17954</name>
</gene>
<evidence type="ECO:0000313" key="12">
    <source>
        <dbReference type="EMBL" id="CAF1057252.1"/>
    </source>
</evidence>
<dbReference type="AlphaFoldDB" id="A0A813P3A8"/>
<evidence type="ECO:0000259" key="10">
    <source>
        <dbReference type="PROSITE" id="PS51088"/>
    </source>
</evidence>
<dbReference type="GO" id="GO:0000978">
    <property type="term" value="F:RNA polymerase II cis-regulatory region sequence-specific DNA binding"/>
    <property type="evidence" value="ECO:0007669"/>
    <property type="project" value="TreeGrafter"/>
</dbReference>
<sequence>MPSCWPSSLQFVKDFDRTNYSIKSEESTSTDELDDDQNNDSEGVWSPDIEQSFHEALTIYPACGRRKIILSDEGKMFGRNELISRYIKMRTGKLRTRKQVSSHIQVLAKRKTKEIQTLFKDSNFKESHRSFVINQHYHQLRNVNPASTIISDNTPSYYNTPVSLFSPTSTTPFIDIKSFTPTSTNDFISTTTHCINSNRLKLVEFAGYIQSKSDMDLKHYLLRISHEAGTDMKSEKIKMNQIIDLFPMLKELYHKGLEDVFYVVKVWVNMDYQDNSNNTYHYYSIFESLENNLNICITTKACSFGNTIVEKIENGTMKYNEMNDKCIHRSMNTTMCTFMTDFITKLKTGMYTHDKMNSVLEHLGVLQTVVAKDTNELLLCIAYIFEISESSSLNGTQSAAYRLCD</sequence>
<dbReference type="PANTHER" id="PTHR11834">
    <property type="entry name" value="TRANSCRIPTIONAL ENHANCER FACTOR TEF RELATED"/>
    <property type="match status" value="1"/>
</dbReference>
<dbReference type="InterPro" id="IPR000818">
    <property type="entry name" value="TEA/ATTS_dom"/>
</dbReference>
<accession>A0A813P3A8</accession>
<dbReference type="InterPro" id="IPR038096">
    <property type="entry name" value="TEA/ATTS_sf"/>
</dbReference>
<keyword evidence="6 7" id="KW-0539">Nucleus</keyword>
<dbReference type="PRINTS" id="PR00065">
    <property type="entry name" value="TEADOMAIN"/>
</dbReference>
<dbReference type="GO" id="GO:0048568">
    <property type="term" value="P:embryonic organ development"/>
    <property type="evidence" value="ECO:0007669"/>
    <property type="project" value="TreeGrafter"/>
</dbReference>
<keyword evidence="5 7" id="KW-0804">Transcription</keyword>
<dbReference type="EMBL" id="CAJNOM010000105">
    <property type="protein sequence ID" value="CAF1057252.1"/>
    <property type="molecule type" value="Genomic_DNA"/>
</dbReference>
<protein>
    <recommendedName>
        <fullName evidence="10">TEA domain-containing protein</fullName>
    </recommendedName>
</protein>
<dbReference type="Proteomes" id="UP000663877">
    <property type="component" value="Unassembled WGS sequence"/>
</dbReference>
<keyword evidence="13" id="KW-1185">Reference proteome</keyword>
<evidence type="ECO:0000256" key="7">
    <source>
        <dbReference type="PIRNR" id="PIRNR002603"/>
    </source>
</evidence>
<evidence type="ECO:0000256" key="6">
    <source>
        <dbReference type="ARBA" id="ARBA00023242"/>
    </source>
</evidence>
<feature type="compositionally biased region" description="Acidic residues" evidence="9">
    <location>
        <begin position="28"/>
        <end position="39"/>
    </location>
</feature>
<feature type="domain" description="TEA" evidence="10">
    <location>
        <begin position="38"/>
        <end position="114"/>
    </location>
</feature>
<evidence type="ECO:0000256" key="3">
    <source>
        <dbReference type="ARBA" id="ARBA00023015"/>
    </source>
</evidence>
<dbReference type="PANTHER" id="PTHR11834:SF0">
    <property type="entry name" value="PROTEIN SCALLOPED"/>
    <property type="match status" value="1"/>
</dbReference>
<dbReference type="PROSITE" id="PS00554">
    <property type="entry name" value="TEA_1"/>
    <property type="match status" value="1"/>
</dbReference>
<dbReference type="InterPro" id="IPR041086">
    <property type="entry name" value="YBD"/>
</dbReference>
<evidence type="ECO:0000256" key="5">
    <source>
        <dbReference type="ARBA" id="ARBA00023163"/>
    </source>
</evidence>
<dbReference type="EMBL" id="CAJNOI010000005">
    <property type="protein sequence ID" value="CAF0744765.1"/>
    <property type="molecule type" value="Genomic_DNA"/>
</dbReference>
<comment type="subcellular location">
    <subcellularLocation>
        <location evidence="1 7">Nucleus</location>
    </subcellularLocation>
</comment>
<dbReference type="Gene3D" id="6.10.20.40">
    <property type="entry name" value="TEA/ATTS domain"/>
    <property type="match status" value="1"/>
</dbReference>
<dbReference type="GO" id="GO:0005667">
    <property type="term" value="C:transcription regulator complex"/>
    <property type="evidence" value="ECO:0007669"/>
    <property type="project" value="TreeGrafter"/>
</dbReference>
<dbReference type="OrthoDB" id="10006572at2759"/>
<comment type="caution">
    <text evidence="11">The sequence shown here is derived from an EMBL/GenBank/DDBJ whole genome shotgun (WGS) entry which is preliminary data.</text>
</comment>
<dbReference type="SMART" id="SM00426">
    <property type="entry name" value="TEA"/>
    <property type="match status" value="1"/>
</dbReference>
<dbReference type="Pfam" id="PF01285">
    <property type="entry name" value="TEA"/>
    <property type="match status" value="1"/>
</dbReference>
<evidence type="ECO:0000313" key="14">
    <source>
        <dbReference type="Proteomes" id="UP000663877"/>
    </source>
</evidence>
<dbReference type="InterPro" id="IPR050937">
    <property type="entry name" value="TEC1_TEAD_TF"/>
</dbReference>
<organism evidence="11 14">
    <name type="scientific">Adineta steineri</name>
    <dbReference type="NCBI Taxonomy" id="433720"/>
    <lineage>
        <taxon>Eukaryota</taxon>
        <taxon>Metazoa</taxon>
        <taxon>Spiralia</taxon>
        <taxon>Gnathifera</taxon>
        <taxon>Rotifera</taxon>
        <taxon>Eurotatoria</taxon>
        <taxon>Bdelloidea</taxon>
        <taxon>Adinetida</taxon>
        <taxon>Adinetidae</taxon>
        <taxon>Adineta</taxon>
    </lineage>
</organism>
<dbReference type="Gene3D" id="2.70.50.80">
    <property type="match status" value="1"/>
</dbReference>
<dbReference type="PIRSF" id="PIRSF002603">
    <property type="entry name" value="TEF"/>
    <property type="match status" value="1"/>
</dbReference>
<proteinExistence type="predicted"/>